<accession>A0ABQ5BKX8</accession>
<gene>
    <name evidence="2" type="ORF">Tco_0860536</name>
</gene>
<dbReference type="EMBL" id="BQNB010013235">
    <property type="protein sequence ID" value="GJT13494.1"/>
    <property type="molecule type" value="Genomic_DNA"/>
</dbReference>
<evidence type="ECO:0000313" key="2">
    <source>
        <dbReference type="EMBL" id="GJT13494.1"/>
    </source>
</evidence>
<name>A0ABQ5BKX8_9ASTR</name>
<reference evidence="2" key="1">
    <citation type="journal article" date="2022" name="Int. J. Mol. Sci.">
        <title>Draft Genome of Tanacetum Coccineum: Genomic Comparison of Closely Related Tanacetum-Family Plants.</title>
        <authorList>
            <person name="Yamashiro T."/>
            <person name="Shiraishi A."/>
            <person name="Nakayama K."/>
            <person name="Satake H."/>
        </authorList>
    </citation>
    <scope>NUCLEOTIDE SEQUENCE</scope>
</reference>
<keyword evidence="3" id="KW-1185">Reference proteome</keyword>
<organism evidence="2 3">
    <name type="scientific">Tanacetum coccineum</name>
    <dbReference type="NCBI Taxonomy" id="301880"/>
    <lineage>
        <taxon>Eukaryota</taxon>
        <taxon>Viridiplantae</taxon>
        <taxon>Streptophyta</taxon>
        <taxon>Embryophyta</taxon>
        <taxon>Tracheophyta</taxon>
        <taxon>Spermatophyta</taxon>
        <taxon>Magnoliopsida</taxon>
        <taxon>eudicotyledons</taxon>
        <taxon>Gunneridae</taxon>
        <taxon>Pentapetalae</taxon>
        <taxon>asterids</taxon>
        <taxon>campanulids</taxon>
        <taxon>Asterales</taxon>
        <taxon>Asteraceae</taxon>
        <taxon>Asteroideae</taxon>
        <taxon>Anthemideae</taxon>
        <taxon>Anthemidinae</taxon>
        <taxon>Tanacetum</taxon>
    </lineage>
</organism>
<feature type="region of interest" description="Disordered" evidence="1">
    <location>
        <begin position="253"/>
        <end position="313"/>
    </location>
</feature>
<reference evidence="2" key="2">
    <citation type="submission" date="2022-01" db="EMBL/GenBank/DDBJ databases">
        <authorList>
            <person name="Yamashiro T."/>
            <person name="Shiraishi A."/>
            <person name="Satake H."/>
            <person name="Nakayama K."/>
        </authorList>
    </citation>
    <scope>NUCLEOTIDE SEQUENCE</scope>
</reference>
<evidence type="ECO:0000256" key="1">
    <source>
        <dbReference type="SAM" id="MobiDB-lite"/>
    </source>
</evidence>
<comment type="caution">
    <text evidence="2">The sequence shown here is derived from an EMBL/GenBank/DDBJ whole genome shotgun (WGS) entry which is preliminary data.</text>
</comment>
<proteinExistence type="predicted"/>
<dbReference type="Proteomes" id="UP001151760">
    <property type="component" value="Unassembled WGS sequence"/>
</dbReference>
<evidence type="ECO:0000313" key="3">
    <source>
        <dbReference type="Proteomes" id="UP001151760"/>
    </source>
</evidence>
<protein>
    <submittedName>
        <fullName evidence="2">Uncharacterized protein</fullName>
    </submittedName>
</protein>
<sequence length="373" mass="42096">MYTTDDCHLNVDALREYTPPFEEVIERRDAPTTGSQSVGISKNVRRRLTTAESNMPVNASGLPITAEQHLWTTNVTGNRKTADRTNVPVYIIFDRFRNMRVNNIESDYMTHTVSVVRKRPLLAKIPTASGQTVNASRNVRRCLTTDRPGFPVTGGGLPTPSEQHFHTADITRNRDTTNGTTISISIIFDRFWNMNISGLQSNSATHTCSKEHLDILHLIVYQQPLTTLNHAYLCLDAKDCIIRPEIIRFPNSNQETGHWSHLTEEHSRGRTKSAHNEVFATDEPSIPNAKKRKNPQPLSTVRPKEPSSSRNIRRRLMSASSKEILEPNSSRSQDVYFGTMNDSKATIISGKLSTIYAVEEGKYTCLRRLLPRP</sequence>